<gene>
    <name evidence="8" type="primary">25491740</name>
    <name evidence="6" type="ordered locus">MTR_4g029760</name>
    <name evidence="7" type="ORF">MtrunA17_Chr4g0013541</name>
</gene>
<dbReference type="HOGENOM" id="CLU_2362893_0_0_1"/>
<evidence type="ECO:0000256" key="5">
    <source>
        <dbReference type="SAM" id="SignalP"/>
    </source>
</evidence>
<keyword evidence="4 5" id="KW-0732">Signal</keyword>
<dbReference type="EMBL" id="CM001220">
    <property type="protein sequence ID" value="KEH29240.1"/>
    <property type="molecule type" value="Genomic_DNA"/>
</dbReference>
<evidence type="ECO:0000313" key="7">
    <source>
        <dbReference type="EMBL" id="RHN59461.1"/>
    </source>
</evidence>
<dbReference type="Gramene" id="rna21492">
    <property type="protein sequence ID" value="RHN59461.1"/>
    <property type="gene ID" value="gene21492"/>
</dbReference>
<dbReference type="OrthoDB" id="1459623at2759"/>
<reference evidence="8" key="3">
    <citation type="submission" date="2015-04" db="UniProtKB">
        <authorList>
            <consortium name="EnsemblPlants"/>
        </authorList>
    </citation>
    <scope>IDENTIFICATION</scope>
    <source>
        <strain evidence="8">cv. Jemalong A17</strain>
    </source>
</reference>
<dbReference type="KEGG" id="mtr:25491740"/>
<keyword evidence="3" id="KW-0964">Secreted</keyword>
<dbReference type="Proteomes" id="UP000002051">
    <property type="component" value="Chromosome 4"/>
</dbReference>
<reference evidence="6 9" key="1">
    <citation type="journal article" date="2011" name="Nature">
        <title>The Medicago genome provides insight into the evolution of rhizobial symbioses.</title>
        <authorList>
            <person name="Young N.D."/>
            <person name="Debelle F."/>
            <person name="Oldroyd G.E."/>
            <person name="Geurts R."/>
            <person name="Cannon S.B."/>
            <person name="Udvardi M.K."/>
            <person name="Benedito V.A."/>
            <person name="Mayer K.F."/>
            <person name="Gouzy J."/>
            <person name="Schoof H."/>
            <person name="Van de Peer Y."/>
            <person name="Proost S."/>
            <person name="Cook D.R."/>
            <person name="Meyers B.C."/>
            <person name="Spannagl M."/>
            <person name="Cheung F."/>
            <person name="De Mita S."/>
            <person name="Krishnakumar V."/>
            <person name="Gundlach H."/>
            <person name="Zhou S."/>
            <person name="Mudge J."/>
            <person name="Bharti A.K."/>
            <person name="Murray J.D."/>
            <person name="Naoumkina M.A."/>
            <person name="Rosen B."/>
            <person name="Silverstein K.A."/>
            <person name="Tang H."/>
            <person name="Rombauts S."/>
            <person name="Zhao P.X."/>
            <person name="Zhou P."/>
            <person name="Barbe V."/>
            <person name="Bardou P."/>
            <person name="Bechner M."/>
            <person name="Bellec A."/>
            <person name="Berger A."/>
            <person name="Berges H."/>
            <person name="Bidwell S."/>
            <person name="Bisseling T."/>
            <person name="Choisne N."/>
            <person name="Couloux A."/>
            <person name="Denny R."/>
            <person name="Deshpande S."/>
            <person name="Dai X."/>
            <person name="Doyle J.J."/>
            <person name="Dudez A.M."/>
            <person name="Farmer A.D."/>
            <person name="Fouteau S."/>
            <person name="Franken C."/>
            <person name="Gibelin C."/>
            <person name="Gish J."/>
            <person name="Goldstein S."/>
            <person name="Gonzalez A.J."/>
            <person name="Green P.J."/>
            <person name="Hallab A."/>
            <person name="Hartog M."/>
            <person name="Hua A."/>
            <person name="Humphray S.J."/>
            <person name="Jeong D.H."/>
            <person name="Jing Y."/>
            <person name="Jocker A."/>
            <person name="Kenton S.M."/>
            <person name="Kim D.J."/>
            <person name="Klee K."/>
            <person name="Lai H."/>
            <person name="Lang C."/>
            <person name="Lin S."/>
            <person name="Macmil S.L."/>
            <person name="Magdelenat G."/>
            <person name="Matthews L."/>
            <person name="McCorrison J."/>
            <person name="Monaghan E.L."/>
            <person name="Mun J.H."/>
            <person name="Najar F.Z."/>
            <person name="Nicholson C."/>
            <person name="Noirot C."/>
            <person name="O'Bleness M."/>
            <person name="Paule C.R."/>
            <person name="Poulain J."/>
            <person name="Prion F."/>
            <person name="Qin B."/>
            <person name="Qu C."/>
            <person name="Retzel E.F."/>
            <person name="Riddle C."/>
            <person name="Sallet E."/>
            <person name="Samain S."/>
            <person name="Samson N."/>
            <person name="Sanders I."/>
            <person name="Saurat O."/>
            <person name="Scarpelli C."/>
            <person name="Schiex T."/>
            <person name="Segurens B."/>
            <person name="Severin A.J."/>
            <person name="Sherrier D.J."/>
            <person name="Shi R."/>
            <person name="Sims S."/>
            <person name="Singer S.R."/>
            <person name="Sinharoy S."/>
            <person name="Sterck L."/>
            <person name="Viollet A."/>
            <person name="Wang B.B."/>
            <person name="Wang K."/>
            <person name="Wang M."/>
            <person name="Wang X."/>
            <person name="Warfsmann J."/>
            <person name="Weissenbach J."/>
            <person name="White D.D."/>
            <person name="White J.D."/>
            <person name="Wiley G.B."/>
            <person name="Wincker P."/>
            <person name="Xing Y."/>
            <person name="Yang L."/>
            <person name="Yao Z."/>
            <person name="Ying F."/>
            <person name="Zhai J."/>
            <person name="Zhou L."/>
            <person name="Zuber A."/>
            <person name="Denarie J."/>
            <person name="Dixon R.A."/>
            <person name="May G.D."/>
            <person name="Schwartz D.C."/>
            <person name="Rogers J."/>
            <person name="Quetier F."/>
            <person name="Town C.D."/>
            <person name="Roe B.A."/>
        </authorList>
    </citation>
    <scope>NUCLEOTIDE SEQUENCE [LARGE SCALE GENOMIC DNA]</scope>
    <source>
        <strain evidence="6">A17</strain>
        <strain evidence="8 9">cv. Jemalong A17</strain>
    </source>
</reference>
<evidence type="ECO:0000256" key="4">
    <source>
        <dbReference type="ARBA" id="ARBA00022729"/>
    </source>
</evidence>
<evidence type="ECO:0000256" key="2">
    <source>
        <dbReference type="ARBA" id="ARBA00022512"/>
    </source>
</evidence>
<dbReference type="InterPro" id="IPR051308">
    <property type="entry name" value="Proline-rich_CW_protein"/>
</dbReference>
<proteinExistence type="predicted"/>
<sequence length="110" mass="12504">MASFRFLVLLLVSLTATAHGCIDCNKQRPSFGTKCCDPHYYEIPTEKLSDVYKPLVEKPPVYKPSVEKSNEYKPLVDNHPAYKIPLESPFYKSSIKKPPVYKPLTKATNL</sequence>
<dbReference type="PANTHER" id="PTHR34629">
    <property type="entry name" value="PROLINE-RICH EXTENSIN-LIKE PROTEIN EPR1"/>
    <property type="match status" value="1"/>
</dbReference>
<protein>
    <submittedName>
        <fullName evidence="6 7">Repetitive proline-rich cell wall protein</fullName>
    </submittedName>
</protein>
<dbReference type="PANTHER" id="PTHR34629:SF4">
    <property type="entry name" value="REPETITIVE PROLINE-RICH CELL WALL PROTEIN 3"/>
    <property type="match status" value="1"/>
</dbReference>
<comment type="subcellular location">
    <subcellularLocation>
        <location evidence="1">Secreted</location>
        <location evidence="1">Cell wall</location>
    </subcellularLocation>
</comment>
<keyword evidence="9" id="KW-1185">Reference proteome</keyword>
<dbReference type="Proteomes" id="UP000265566">
    <property type="component" value="Chromosome 4"/>
</dbReference>
<evidence type="ECO:0000256" key="1">
    <source>
        <dbReference type="ARBA" id="ARBA00004191"/>
    </source>
</evidence>
<reference evidence="6 9" key="2">
    <citation type="journal article" date="2014" name="BMC Genomics">
        <title>An improved genome release (version Mt4.0) for the model legume Medicago truncatula.</title>
        <authorList>
            <person name="Tang H."/>
            <person name="Krishnakumar V."/>
            <person name="Bidwell S."/>
            <person name="Rosen B."/>
            <person name="Chan A."/>
            <person name="Zhou S."/>
            <person name="Gentzbittel L."/>
            <person name="Childs K.L."/>
            <person name="Yandell M."/>
            <person name="Gundlach H."/>
            <person name="Mayer K.F."/>
            <person name="Schwartz D.C."/>
            <person name="Town C.D."/>
        </authorList>
    </citation>
    <scope>GENOME REANNOTATION</scope>
    <source>
        <strain evidence="6">A17</strain>
        <strain evidence="8 9">cv. Jemalong A17</strain>
    </source>
</reference>
<feature type="signal peptide" evidence="5">
    <location>
        <begin position="1"/>
        <end position="20"/>
    </location>
</feature>
<reference evidence="10" key="4">
    <citation type="journal article" date="2018" name="Nat. Plants">
        <title>Whole-genome landscape of Medicago truncatula symbiotic genes.</title>
        <authorList>
            <person name="Pecrix Y."/>
            <person name="Staton S.E."/>
            <person name="Sallet E."/>
            <person name="Lelandais-Briere C."/>
            <person name="Moreau S."/>
            <person name="Carrere S."/>
            <person name="Blein T."/>
            <person name="Jardinaud M.F."/>
            <person name="Latrasse D."/>
            <person name="Zouine M."/>
            <person name="Zahm M."/>
            <person name="Kreplak J."/>
            <person name="Mayjonade B."/>
            <person name="Satge C."/>
            <person name="Perez M."/>
            <person name="Cauet S."/>
            <person name="Marande W."/>
            <person name="Chantry-Darmon C."/>
            <person name="Lopez-Roques C."/>
            <person name="Bouchez O."/>
            <person name="Berard A."/>
            <person name="Debelle F."/>
            <person name="Munos S."/>
            <person name="Bendahmane A."/>
            <person name="Berges H."/>
            <person name="Niebel A."/>
            <person name="Buitink J."/>
            <person name="Frugier F."/>
            <person name="Benhamed M."/>
            <person name="Crespi M."/>
            <person name="Gouzy J."/>
            <person name="Gamas P."/>
        </authorList>
    </citation>
    <scope>NUCLEOTIDE SEQUENCE [LARGE SCALE GENOMIC DNA]</scope>
    <source>
        <strain evidence="10">cv. Jemalong A17</strain>
    </source>
</reference>
<keyword evidence="2" id="KW-0134">Cell wall</keyword>
<feature type="chain" id="PRO_5014500014" evidence="5">
    <location>
        <begin position="21"/>
        <end position="110"/>
    </location>
</feature>
<accession>A0A072UTM8</accession>
<evidence type="ECO:0000313" key="6">
    <source>
        <dbReference type="EMBL" id="KEH29240.1"/>
    </source>
</evidence>
<dbReference type="AlphaFoldDB" id="A0A072UTM8"/>
<organism evidence="6 9">
    <name type="scientific">Medicago truncatula</name>
    <name type="common">Barrel medic</name>
    <name type="synonym">Medicago tribuloides</name>
    <dbReference type="NCBI Taxonomy" id="3880"/>
    <lineage>
        <taxon>Eukaryota</taxon>
        <taxon>Viridiplantae</taxon>
        <taxon>Streptophyta</taxon>
        <taxon>Embryophyta</taxon>
        <taxon>Tracheophyta</taxon>
        <taxon>Spermatophyta</taxon>
        <taxon>Magnoliopsida</taxon>
        <taxon>eudicotyledons</taxon>
        <taxon>Gunneridae</taxon>
        <taxon>Pentapetalae</taxon>
        <taxon>rosids</taxon>
        <taxon>fabids</taxon>
        <taxon>Fabales</taxon>
        <taxon>Fabaceae</taxon>
        <taxon>Papilionoideae</taxon>
        <taxon>50 kb inversion clade</taxon>
        <taxon>NPAAA clade</taxon>
        <taxon>Hologalegina</taxon>
        <taxon>IRL clade</taxon>
        <taxon>Trifolieae</taxon>
        <taxon>Medicago</taxon>
    </lineage>
</organism>
<dbReference type="EnsemblPlants" id="KEH29240">
    <property type="protein sequence ID" value="KEH29240"/>
    <property type="gene ID" value="MTR_4g029760"/>
</dbReference>
<name>A0A072UTM8_MEDTR</name>
<evidence type="ECO:0000313" key="10">
    <source>
        <dbReference type="Proteomes" id="UP000265566"/>
    </source>
</evidence>
<evidence type="ECO:0000313" key="9">
    <source>
        <dbReference type="Proteomes" id="UP000002051"/>
    </source>
</evidence>
<evidence type="ECO:0000313" key="8">
    <source>
        <dbReference type="EnsemblPlants" id="KEH29240"/>
    </source>
</evidence>
<dbReference type="EMBL" id="PSQE01000004">
    <property type="protein sequence ID" value="RHN59461.1"/>
    <property type="molecule type" value="Genomic_DNA"/>
</dbReference>
<evidence type="ECO:0000256" key="3">
    <source>
        <dbReference type="ARBA" id="ARBA00022525"/>
    </source>
</evidence>
<reference evidence="7" key="5">
    <citation type="journal article" date="2018" name="Nat. Plants">
        <title>Whole-genome landscape of Medicago truncatula symbiotic genes.</title>
        <authorList>
            <person name="Pecrix Y."/>
            <person name="Gamas P."/>
            <person name="Carrere S."/>
        </authorList>
    </citation>
    <scope>NUCLEOTIDE SEQUENCE</scope>
    <source>
        <tissue evidence="7">Leaves</tissue>
    </source>
</reference>